<protein>
    <submittedName>
        <fullName evidence="1">Uncharacterized protein</fullName>
    </submittedName>
</protein>
<dbReference type="EMBL" id="LWDP01000037">
    <property type="protein sequence ID" value="ORD93974.1"/>
    <property type="molecule type" value="Genomic_DNA"/>
</dbReference>
<organism evidence="1 2">
    <name type="scientific">Enterospora canceri</name>
    <dbReference type="NCBI Taxonomy" id="1081671"/>
    <lineage>
        <taxon>Eukaryota</taxon>
        <taxon>Fungi</taxon>
        <taxon>Fungi incertae sedis</taxon>
        <taxon>Microsporidia</taxon>
        <taxon>Enterocytozoonidae</taxon>
        <taxon>Enterospora</taxon>
    </lineage>
</organism>
<keyword evidence="2" id="KW-1185">Reference proteome</keyword>
<proteinExistence type="predicted"/>
<evidence type="ECO:0000313" key="2">
    <source>
        <dbReference type="Proteomes" id="UP000192639"/>
    </source>
</evidence>
<accession>A0A1Y1S6D3</accession>
<dbReference type="OrthoDB" id="2195226at2759"/>
<dbReference type="Proteomes" id="UP000192639">
    <property type="component" value="Unassembled WGS sequence"/>
</dbReference>
<name>A0A1Y1S6D3_9MICR</name>
<sequence length="268" mass="30352">MEVGQKMRREKEKKEGEMAQLAAQIVALGRAKGGDTDGVVEILSRISEMTSSFDAETLAQFSIDLELKQVLRENRKAEVIEKTAELLPLIRNPKNLYDELVGCLGDEELGIPTLMTVYLLQQETEFHFSGFEAAVLDAIRPENARVEGFLFFILQIAERSIINRGCRTFMVQVADRLILAATDGVGESKAATRILYAVLVLLRMHPAIFQEVQLRRLNILRASVGNVRQMAERILLEARNAFLRPKRVFLDNFSFPEDDLLENRDKTN</sequence>
<gene>
    <name evidence="1" type="ORF">ECANGB1_1321</name>
</gene>
<reference evidence="1 2" key="1">
    <citation type="journal article" date="2017" name="Environ. Microbiol.">
        <title>Decay of the glycolytic pathway and adaptation to intranuclear parasitism within Enterocytozoonidae microsporidia.</title>
        <authorList>
            <person name="Wiredu Boakye D."/>
            <person name="Jaroenlak P."/>
            <person name="Prachumwat A."/>
            <person name="Williams T.A."/>
            <person name="Bateman K.S."/>
            <person name="Itsathitphaisarn O."/>
            <person name="Sritunyalucksana K."/>
            <person name="Paszkiewicz K.H."/>
            <person name="Moore K.A."/>
            <person name="Stentiford G.D."/>
            <person name="Williams B.A."/>
        </authorList>
    </citation>
    <scope>NUCLEOTIDE SEQUENCE [LARGE SCALE GENOMIC DNA]</scope>
    <source>
        <strain evidence="1 2">GB1</strain>
    </source>
</reference>
<dbReference type="AlphaFoldDB" id="A0A1Y1S6D3"/>
<dbReference type="VEuPathDB" id="MicrosporidiaDB:ECANGB1_1321"/>
<evidence type="ECO:0000313" key="1">
    <source>
        <dbReference type="EMBL" id="ORD93974.1"/>
    </source>
</evidence>
<comment type="caution">
    <text evidence="1">The sequence shown here is derived from an EMBL/GenBank/DDBJ whole genome shotgun (WGS) entry which is preliminary data.</text>
</comment>